<dbReference type="OrthoDB" id="7289984at2759"/>
<evidence type="ECO:0000256" key="2">
    <source>
        <dbReference type="ARBA" id="ARBA00022857"/>
    </source>
</evidence>
<keyword evidence="6" id="KW-1185">Reference proteome</keyword>
<evidence type="ECO:0000256" key="1">
    <source>
        <dbReference type="ARBA" id="ARBA00006484"/>
    </source>
</evidence>
<dbReference type="GO" id="GO:0016491">
    <property type="term" value="F:oxidoreductase activity"/>
    <property type="evidence" value="ECO:0007669"/>
    <property type="project" value="UniProtKB-KW"/>
</dbReference>
<evidence type="ECO:0000256" key="4">
    <source>
        <dbReference type="RuleBase" id="RU000363"/>
    </source>
</evidence>
<dbReference type="PANTHER" id="PTHR43490:SF135">
    <property type="entry name" value="OS02G0640800 PROTEIN"/>
    <property type="match status" value="1"/>
</dbReference>
<dbReference type="STRING" id="35608.A0A2U1MMG6"/>
<dbReference type="Pfam" id="PF00106">
    <property type="entry name" value="adh_short"/>
    <property type="match status" value="1"/>
</dbReference>
<dbReference type="AlphaFoldDB" id="A0A2U1MMG6"/>
<reference evidence="5 6" key="1">
    <citation type="journal article" date="2018" name="Mol. Plant">
        <title>The genome of Artemisia annua provides insight into the evolution of Asteraceae family and artemisinin biosynthesis.</title>
        <authorList>
            <person name="Shen Q."/>
            <person name="Zhang L."/>
            <person name="Liao Z."/>
            <person name="Wang S."/>
            <person name="Yan T."/>
            <person name="Shi P."/>
            <person name="Liu M."/>
            <person name="Fu X."/>
            <person name="Pan Q."/>
            <person name="Wang Y."/>
            <person name="Lv Z."/>
            <person name="Lu X."/>
            <person name="Zhang F."/>
            <person name="Jiang W."/>
            <person name="Ma Y."/>
            <person name="Chen M."/>
            <person name="Hao X."/>
            <person name="Li L."/>
            <person name="Tang Y."/>
            <person name="Lv G."/>
            <person name="Zhou Y."/>
            <person name="Sun X."/>
            <person name="Brodelius P.E."/>
            <person name="Rose J.K.C."/>
            <person name="Tang K."/>
        </authorList>
    </citation>
    <scope>NUCLEOTIDE SEQUENCE [LARGE SCALE GENOMIC DNA]</scope>
    <source>
        <strain evidence="6">cv. Huhao1</strain>
        <tissue evidence="5">Leaf</tissue>
    </source>
</reference>
<evidence type="ECO:0000256" key="3">
    <source>
        <dbReference type="ARBA" id="ARBA00023002"/>
    </source>
</evidence>
<dbReference type="Proteomes" id="UP000245207">
    <property type="component" value="Unassembled WGS sequence"/>
</dbReference>
<keyword evidence="3" id="KW-0560">Oxidoreductase</keyword>
<proteinExistence type="inferred from homology"/>
<comment type="caution">
    <text evidence="5">The sequence shown here is derived from an EMBL/GenBank/DDBJ whole genome shotgun (WGS) entry which is preliminary data.</text>
</comment>
<name>A0A2U1MMG6_ARTAN</name>
<accession>A0A2U1MMG6</accession>
<dbReference type="Pfam" id="PF13561">
    <property type="entry name" value="adh_short_C2"/>
    <property type="match status" value="1"/>
</dbReference>
<evidence type="ECO:0000313" key="5">
    <source>
        <dbReference type="EMBL" id="PWA62414.1"/>
    </source>
</evidence>
<sequence>MEDKRLAVVTGGNRGIGFEICRQLALKGVEVILTSRNQDGGVKAVEKLNISGLTNVVFHQLDIKDPSSIACLAKFIETRFKKLDILVNNAAEVGIIIQDQEEFRTGGGFLQLVDERAEFLSHVVEELYESGEECLKTNYYATKTLTEALIPLLHVSKSPRIVNLTSMHGDLYWFHNDKVKEELQAIETLTEERIDDIIQRFLLDFKNGKLKENGWPLTLSAYKVSKATLNAYTRLLARKYKNIIVNCVHPGYVLTDMTSQTGFSTAEQGAKGPVKAALLPDDGPSGVCFYETEIAPFESPDLPLKIKHYFQGIKFLVL</sequence>
<organism evidence="5 6">
    <name type="scientific">Artemisia annua</name>
    <name type="common">Sweet wormwood</name>
    <dbReference type="NCBI Taxonomy" id="35608"/>
    <lineage>
        <taxon>Eukaryota</taxon>
        <taxon>Viridiplantae</taxon>
        <taxon>Streptophyta</taxon>
        <taxon>Embryophyta</taxon>
        <taxon>Tracheophyta</taxon>
        <taxon>Spermatophyta</taxon>
        <taxon>Magnoliopsida</taxon>
        <taxon>eudicotyledons</taxon>
        <taxon>Gunneridae</taxon>
        <taxon>Pentapetalae</taxon>
        <taxon>asterids</taxon>
        <taxon>campanulids</taxon>
        <taxon>Asterales</taxon>
        <taxon>Asteraceae</taxon>
        <taxon>Asteroideae</taxon>
        <taxon>Anthemideae</taxon>
        <taxon>Artemisiinae</taxon>
        <taxon>Artemisia</taxon>
    </lineage>
</organism>
<keyword evidence="2" id="KW-0521">NADP</keyword>
<dbReference type="PRINTS" id="PR00080">
    <property type="entry name" value="SDRFAMILY"/>
</dbReference>
<dbReference type="PRINTS" id="PR00081">
    <property type="entry name" value="GDHRDH"/>
</dbReference>
<dbReference type="PANTHER" id="PTHR43490">
    <property type="entry name" value="(+)-NEOMENTHOL DEHYDROGENASE"/>
    <property type="match status" value="1"/>
</dbReference>
<dbReference type="InterPro" id="IPR002347">
    <property type="entry name" value="SDR_fam"/>
</dbReference>
<dbReference type="SUPFAM" id="SSF51735">
    <property type="entry name" value="NAD(P)-binding Rossmann-fold domains"/>
    <property type="match status" value="1"/>
</dbReference>
<comment type="similarity">
    <text evidence="1 4">Belongs to the short-chain dehydrogenases/reductases (SDR) family.</text>
</comment>
<dbReference type="Gene3D" id="3.40.50.720">
    <property type="entry name" value="NAD(P)-binding Rossmann-like Domain"/>
    <property type="match status" value="1"/>
</dbReference>
<evidence type="ECO:0000313" key="6">
    <source>
        <dbReference type="Proteomes" id="UP000245207"/>
    </source>
</evidence>
<gene>
    <name evidence="5" type="ORF">CTI12_AA350180</name>
</gene>
<dbReference type="GO" id="GO:0016020">
    <property type="term" value="C:membrane"/>
    <property type="evidence" value="ECO:0007669"/>
    <property type="project" value="TreeGrafter"/>
</dbReference>
<protein>
    <submittedName>
        <fullName evidence="5">Glucose/ribitol dehydrogenase</fullName>
    </submittedName>
</protein>
<dbReference type="InterPro" id="IPR036291">
    <property type="entry name" value="NAD(P)-bd_dom_sf"/>
</dbReference>
<dbReference type="EMBL" id="PKPP01004874">
    <property type="protein sequence ID" value="PWA62414.1"/>
    <property type="molecule type" value="Genomic_DNA"/>
</dbReference>